<dbReference type="EMBL" id="QBLH01000228">
    <property type="protein sequence ID" value="TGZ57048.1"/>
    <property type="molecule type" value="Genomic_DNA"/>
</dbReference>
<dbReference type="AlphaFoldDB" id="A0A4S2L971"/>
<name>A0A4S2L971_9HYME</name>
<accession>A0A4S2L971</accession>
<comment type="caution">
    <text evidence="1">The sequence shown here is derived from an EMBL/GenBank/DDBJ whole genome shotgun (WGS) entry which is preliminary data.</text>
</comment>
<proteinExistence type="predicted"/>
<feature type="non-terminal residue" evidence="1">
    <location>
        <position position="86"/>
    </location>
</feature>
<keyword evidence="2" id="KW-1185">Reference proteome</keyword>
<gene>
    <name evidence="1" type="ORF">DBV15_10870</name>
</gene>
<reference evidence="1 2" key="1">
    <citation type="journal article" date="2019" name="Philos. Trans. R. Soc. Lond., B, Biol. Sci.">
        <title>Ant behaviour and brain gene expression of defending hosts depend on the ecological success of the intruding social parasite.</title>
        <authorList>
            <person name="Kaur R."/>
            <person name="Stoldt M."/>
            <person name="Jongepier E."/>
            <person name="Feldmeyer B."/>
            <person name="Menzel F."/>
            <person name="Bornberg-Bauer E."/>
            <person name="Foitzik S."/>
        </authorList>
    </citation>
    <scope>NUCLEOTIDE SEQUENCE [LARGE SCALE GENOMIC DNA]</scope>
    <source>
        <tissue evidence="1">Whole body</tissue>
    </source>
</reference>
<protein>
    <recommendedName>
        <fullName evidence="3">Reverse transcriptase zinc-binding domain-containing protein</fullName>
    </recommendedName>
</protein>
<evidence type="ECO:0000313" key="1">
    <source>
        <dbReference type="EMBL" id="TGZ57048.1"/>
    </source>
</evidence>
<evidence type="ECO:0008006" key="3">
    <source>
        <dbReference type="Google" id="ProtNLM"/>
    </source>
</evidence>
<dbReference type="Proteomes" id="UP000310200">
    <property type="component" value="Unassembled WGS sequence"/>
</dbReference>
<sequence length="86" mass="10039">MCFHLSGFLRSGHYNLNVSLYRKNIVDSPGCPCGDPYQDANHIIFRCELTRPKTSPLYRYLREKFPTHPMDIFPLIINPTPKLCRL</sequence>
<organism evidence="1 2">
    <name type="scientific">Temnothorax longispinosus</name>
    <dbReference type="NCBI Taxonomy" id="300112"/>
    <lineage>
        <taxon>Eukaryota</taxon>
        <taxon>Metazoa</taxon>
        <taxon>Ecdysozoa</taxon>
        <taxon>Arthropoda</taxon>
        <taxon>Hexapoda</taxon>
        <taxon>Insecta</taxon>
        <taxon>Pterygota</taxon>
        <taxon>Neoptera</taxon>
        <taxon>Endopterygota</taxon>
        <taxon>Hymenoptera</taxon>
        <taxon>Apocrita</taxon>
        <taxon>Aculeata</taxon>
        <taxon>Formicoidea</taxon>
        <taxon>Formicidae</taxon>
        <taxon>Myrmicinae</taxon>
        <taxon>Temnothorax</taxon>
    </lineage>
</organism>
<evidence type="ECO:0000313" key="2">
    <source>
        <dbReference type="Proteomes" id="UP000310200"/>
    </source>
</evidence>